<feature type="transmembrane region" description="Helical" evidence="2">
    <location>
        <begin position="194"/>
        <end position="216"/>
    </location>
</feature>
<keyword evidence="4" id="KW-1185">Reference proteome</keyword>
<evidence type="ECO:0000313" key="4">
    <source>
        <dbReference type="Proteomes" id="UP000645966"/>
    </source>
</evidence>
<feature type="compositionally biased region" description="Gly residues" evidence="1">
    <location>
        <begin position="456"/>
        <end position="469"/>
    </location>
</feature>
<reference evidence="3" key="1">
    <citation type="submission" date="2020-12" db="EMBL/GenBank/DDBJ databases">
        <title>Genome public.</title>
        <authorList>
            <person name="Sun Q."/>
        </authorList>
    </citation>
    <scope>NUCLEOTIDE SEQUENCE</scope>
    <source>
        <strain evidence="3">CCM 8863</strain>
    </source>
</reference>
<keyword evidence="2" id="KW-0812">Transmembrane</keyword>
<keyword evidence="2" id="KW-0472">Membrane</keyword>
<sequence length="469" mass="51601">MIVSELPQPRFARPVAAFLTLFVTLLLPLAAATAQTTTVRSVEVPLRGGQLTDDDVRLLENETPPLSLPATVDRVVYLVFGSNESNLNDSLRHYAENEDRSLLSEAEDKFAPGALIVAVGMDPRRVGVACGDDVCNAIDFYGAGRMDGILDEMRVPLRQSGDPNIAAALLAGARASGDTTVVAEEKEDSGVSGWWIFGGIFGVATVGTAGGLFWALRNHRRRMREHYNHVVDNYARVAAQLDSINVRAHSLSSPLADDALRRDWEDVRTRFLAIDTTVQRLSGIGDEVGDRELARRWREITEAYETVRQMENAEANIDEFFRMEHGDGTVRRRHLTEMHEDLTEARTTVSDDGLREDLSEIDARVLELRDAPDAPDFMDAYARIITDYRIVIEAVRKREFDDVEPDDGNPAPRIWDDSWRPGYGYYGFVPFVTVNSWHESATGSAAGSSGATTGYSSGGFSGGAASGGW</sequence>
<feature type="region of interest" description="Disordered" evidence="1">
    <location>
        <begin position="442"/>
        <end position="469"/>
    </location>
</feature>
<dbReference type="AlphaFoldDB" id="A0A934I8D6"/>
<dbReference type="RefSeq" id="WP_198739180.1">
    <property type="nucleotide sequence ID" value="NZ_JAEIOS010000015.1"/>
</dbReference>
<proteinExistence type="predicted"/>
<feature type="compositionally biased region" description="Low complexity" evidence="1">
    <location>
        <begin position="442"/>
        <end position="455"/>
    </location>
</feature>
<accession>A0A934I8D6</accession>
<evidence type="ECO:0000313" key="3">
    <source>
        <dbReference type="EMBL" id="MBI8990159.1"/>
    </source>
</evidence>
<evidence type="ECO:0000256" key="1">
    <source>
        <dbReference type="SAM" id="MobiDB-lite"/>
    </source>
</evidence>
<gene>
    <name evidence="3" type="ORF">JDV75_10395</name>
</gene>
<name>A0A934I8D6_9CORY</name>
<protein>
    <submittedName>
        <fullName evidence="3">DUF5129 domain-containing protein</fullName>
    </submittedName>
</protein>
<keyword evidence="2" id="KW-1133">Transmembrane helix</keyword>
<evidence type="ECO:0000256" key="2">
    <source>
        <dbReference type="SAM" id="Phobius"/>
    </source>
</evidence>
<organism evidence="3 4">
    <name type="scientific">Corynebacterium meridianum</name>
    <dbReference type="NCBI Taxonomy" id="2765363"/>
    <lineage>
        <taxon>Bacteria</taxon>
        <taxon>Bacillati</taxon>
        <taxon>Actinomycetota</taxon>
        <taxon>Actinomycetes</taxon>
        <taxon>Mycobacteriales</taxon>
        <taxon>Corynebacteriaceae</taxon>
        <taxon>Corynebacterium</taxon>
    </lineage>
</organism>
<dbReference type="Proteomes" id="UP000645966">
    <property type="component" value="Unassembled WGS sequence"/>
</dbReference>
<dbReference type="EMBL" id="JAEIOS010000015">
    <property type="protein sequence ID" value="MBI8990159.1"/>
    <property type="molecule type" value="Genomic_DNA"/>
</dbReference>
<comment type="caution">
    <text evidence="3">The sequence shown here is derived from an EMBL/GenBank/DDBJ whole genome shotgun (WGS) entry which is preliminary data.</text>
</comment>